<accession>A0A6G9Y8V9</accession>
<dbReference type="InterPro" id="IPR029058">
    <property type="entry name" value="AB_hydrolase_fold"/>
</dbReference>
<evidence type="ECO:0000256" key="1">
    <source>
        <dbReference type="ARBA" id="ARBA00022729"/>
    </source>
</evidence>
<dbReference type="GO" id="GO:0016787">
    <property type="term" value="F:hydrolase activity"/>
    <property type="evidence" value="ECO:0007669"/>
    <property type="project" value="UniProtKB-KW"/>
</dbReference>
<dbReference type="Gene3D" id="3.40.50.1820">
    <property type="entry name" value="alpha/beta hydrolase"/>
    <property type="match status" value="2"/>
</dbReference>
<keyword evidence="1 4" id="KW-0732">Signal</keyword>
<keyword evidence="2" id="KW-0378">Hydrolase</keyword>
<feature type="region of interest" description="Disordered" evidence="3">
    <location>
        <begin position="340"/>
        <end position="389"/>
    </location>
</feature>
<dbReference type="AlphaFoldDB" id="A0A6G9Y8V9"/>
<gene>
    <name evidence="5" type="ORF">F5544_08530</name>
</gene>
<evidence type="ECO:0000256" key="4">
    <source>
        <dbReference type="SAM" id="SignalP"/>
    </source>
</evidence>
<feature type="signal peptide" evidence="4">
    <location>
        <begin position="1"/>
        <end position="22"/>
    </location>
</feature>
<dbReference type="InterPro" id="IPR010126">
    <property type="entry name" value="Esterase_phb"/>
</dbReference>
<dbReference type="GO" id="GO:0005576">
    <property type="term" value="C:extracellular region"/>
    <property type="evidence" value="ECO:0007669"/>
    <property type="project" value="InterPro"/>
</dbReference>
<evidence type="ECO:0000256" key="3">
    <source>
        <dbReference type="SAM" id="MobiDB-lite"/>
    </source>
</evidence>
<dbReference type="Proteomes" id="UP000503540">
    <property type="component" value="Chromosome"/>
</dbReference>
<evidence type="ECO:0000313" key="5">
    <source>
        <dbReference type="EMBL" id="QIS09608.1"/>
    </source>
</evidence>
<evidence type="ECO:0000313" key="6">
    <source>
        <dbReference type="Proteomes" id="UP000503540"/>
    </source>
</evidence>
<proteinExistence type="predicted"/>
<dbReference type="SUPFAM" id="SSF53474">
    <property type="entry name" value="alpha/beta-Hydrolases"/>
    <property type="match status" value="1"/>
</dbReference>
<keyword evidence="6" id="KW-1185">Reference proteome</keyword>
<dbReference type="KEGG" id="nah:F5544_08530"/>
<dbReference type="RefSeq" id="WP_167472693.1">
    <property type="nucleotide sequence ID" value="NZ_CP046172.1"/>
</dbReference>
<evidence type="ECO:0000256" key="2">
    <source>
        <dbReference type="ARBA" id="ARBA00022801"/>
    </source>
</evidence>
<dbReference type="PANTHER" id="PTHR42972">
    <property type="entry name" value="TOL-PAL SYSTEM PROTEIN TOLB"/>
    <property type="match status" value="1"/>
</dbReference>
<dbReference type="EMBL" id="CP046172">
    <property type="protein sequence ID" value="QIS09608.1"/>
    <property type="molecule type" value="Genomic_DNA"/>
</dbReference>
<sequence length="449" mass="46595">MKRFLLAVAALCSGIATGVAFAAVPSPTPGTLSGYHVGAVYVAGVSSGGYMANQLHVAYSGTFKGAGIFTAGPYDCAQDSVYTAQYACMATFQTRKTPAELEQETRDRANSGVLDPVSGLSGSKVYLYHGTGDTTVAAAVNDDLATYYRDLGANVVYDNASGAGHAWVSPLGPVACASTAAPYINNCGNDPEHDMLAQLLGSVRAPNTSALGGQLIEFDQNQYVSGGSAASISMDGHGFAYVPSACAGGTTCTLLVTLHGCKQGYSYDSIGDTFMKDAYLNEYADTNNLIVLYPQAITQSSSNPNGCWDWWGYTGAAYAEHAGPQMKAVMAMVGALTSTTPPTTTTVPPTTTTTPPTTTTTPPTTTTTPPTTTTVPPTTTTVPPTTTTPAPVCVTASNYDHVQADRAHVALGSTYANGSNDAMGLWNTFTTHTLRQTGPDYWVVADGQC</sequence>
<dbReference type="PANTHER" id="PTHR42972:SF8">
    <property type="entry name" value="POLYHYDROXYBUTYRATE DEPOLYMERASE"/>
    <property type="match status" value="1"/>
</dbReference>
<organism evidence="5 6">
    <name type="scientific">Nocardia arthritidis</name>
    <dbReference type="NCBI Taxonomy" id="228602"/>
    <lineage>
        <taxon>Bacteria</taxon>
        <taxon>Bacillati</taxon>
        <taxon>Actinomycetota</taxon>
        <taxon>Actinomycetes</taxon>
        <taxon>Mycobacteriales</taxon>
        <taxon>Nocardiaceae</taxon>
        <taxon>Nocardia</taxon>
    </lineage>
</organism>
<reference evidence="5 6" key="1">
    <citation type="journal article" date="2019" name="ACS Chem. Biol.">
        <title>Identification and Mobilization of a Cryptic Antibiotic Biosynthesis Gene Locus from a Human-Pathogenic Nocardia Isolate.</title>
        <authorList>
            <person name="Herisse M."/>
            <person name="Ishida K."/>
            <person name="Porter J.L."/>
            <person name="Howden B."/>
            <person name="Hertweck C."/>
            <person name="Stinear T.P."/>
            <person name="Pidot S.J."/>
        </authorList>
    </citation>
    <scope>NUCLEOTIDE SEQUENCE [LARGE SCALE GENOMIC DNA]</scope>
    <source>
        <strain evidence="5 6">AUSMDU00012717</strain>
    </source>
</reference>
<name>A0A6G9Y8V9_9NOCA</name>
<feature type="chain" id="PRO_5026345984" evidence="4">
    <location>
        <begin position="23"/>
        <end position="449"/>
    </location>
</feature>
<protein>
    <submittedName>
        <fullName evidence="5">Poly(3-hydroxybutyrate) depolymerase</fullName>
    </submittedName>
</protein>
<dbReference type="Pfam" id="PF10503">
    <property type="entry name" value="Esterase_PHB"/>
    <property type="match status" value="1"/>
</dbReference>